<gene>
    <name evidence="1" type="ORF">ACFO9K_00415</name>
</gene>
<accession>A0ABD5PWB2</accession>
<evidence type="ECO:0000313" key="1">
    <source>
        <dbReference type="EMBL" id="MFC4822714.1"/>
    </source>
</evidence>
<dbReference type="GeneID" id="73046246"/>
<dbReference type="AlphaFoldDB" id="A0ABD5PWB2"/>
<keyword evidence="2" id="KW-1185">Reference proteome</keyword>
<sequence length="134" mass="15715">MCRGVEYDDFEQHVRDILTEATGYTCEKQFEVGKSGNRWKVDCVLLDEHDLRKGYVEVKETSRSSNKSTYINHMRRAYAEMGDFRDMEVPKAVVVAEKWDSGRMDWDAMMDSIDCMLVDIDEIERFVAEIDPRE</sequence>
<proteinExistence type="predicted"/>
<dbReference type="EMBL" id="JBHSHT010000001">
    <property type="protein sequence ID" value="MFC4822714.1"/>
    <property type="molecule type" value="Genomic_DNA"/>
</dbReference>
<organism evidence="1 2">
    <name type="scientific">Halorussus aquaticus</name>
    <dbReference type="NCBI Taxonomy" id="2953748"/>
    <lineage>
        <taxon>Archaea</taxon>
        <taxon>Methanobacteriati</taxon>
        <taxon>Methanobacteriota</taxon>
        <taxon>Stenosarchaea group</taxon>
        <taxon>Halobacteria</taxon>
        <taxon>Halobacteriales</taxon>
        <taxon>Haladaptataceae</taxon>
        <taxon>Halorussus</taxon>
    </lineage>
</organism>
<evidence type="ECO:0000313" key="2">
    <source>
        <dbReference type="Proteomes" id="UP001595945"/>
    </source>
</evidence>
<name>A0ABD5PWB2_9EURY</name>
<comment type="caution">
    <text evidence="1">The sequence shown here is derived from an EMBL/GenBank/DDBJ whole genome shotgun (WGS) entry which is preliminary data.</text>
</comment>
<reference evidence="1 2" key="1">
    <citation type="journal article" date="2019" name="Int. J. Syst. Evol. Microbiol.">
        <title>The Global Catalogue of Microorganisms (GCM) 10K type strain sequencing project: providing services to taxonomists for standard genome sequencing and annotation.</title>
        <authorList>
            <consortium name="The Broad Institute Genomics Platform"/>
            <consortium name="The Broad Institute Genome Sequencing Center for Infectious Disease"/>
            <person name="Wu L."/>
            <person name="Ma J."/>
        </authorList>
    </citation>
    <scope>NUCLEOTIDE SEQUENCE [LARGE SCALE GENOMIC DNA]</scope>
    <source>
        <strain evidence="1 2">XZYJ18</strain>
    </source>
</reference>
<dbReference type="RefSeq" id="WP_254267765.1">
    <property type="nucleotide sequence ID" value="NZ_CP100400.1"/>
</dbReference>
<dbReference type="Proteomes" id="UP001595945">
    <property type="component" value="Unassembled WGS sequence"/>
</dbReference>
<protein>
    <submittedName>
        <fullName evidence="1">Uncharacterized protein</fullName>
    </submittedName>
</protein>